<dbReference type="GO" id="GO:0004523">
    <property type="term" value="F:RNA-DNA hybrid ribonuclease activity"/>
    <property type="evidence" value="ECO:0007669"/>
    <property type="project" value="UniProtKB-EC"/>
</dbReference>
<comment type="cofactor">
    <cofactor evidence="2">
        <name>Mg(2+)</name>
        <dbReference type="ChEBI" id="CHEBI:18420"/>
    </cofactor>
</comment>
<dbReference type="InterPro" id="IPR036397">
    <property type="entry name" value="RNaseH_sf"/>
</dbReference>
<evidence type="ECO:0000256" key="1">
    <source>
        <dbReference type="ARBA" id="ARBA00000077"/>
    </source>
</evidence>
<dbReference type="Gene3D" id="3.30.420.10">
    <property type="entry name" value="Ribonuclease H-like superfamily/Ribonuclease H"/>
    <property type="match status" value="1"/>
</dbReference>
<dbReference type="CDD" id="cd09278">
    <property type="entry name" value="RNase_HI_prokaryote_like"/>
    <property type="match status" value="1"/>
</dbReference>
<protein>
    <recommendedName>
        <fullName evidence="5">ribonuclease H</fullName>
        <ecNumber evidence="5">3.1.26.4</ecNumber>
    </recommendedName>
</protein>
<keyword evidence="7" id="KW-0479">Metal-binding</keyword>
<evidence type="ECO:0000256" key="2">
    <source>
        <dbReference type="ARBA" id="ARBA00001946"/>
    </source>
</evidence>
<evidence type="ECO:0000256" key="8">
    <source>
        <dbReference type="ARBA" id="ARBA00022759"/>
    </source>
</evidence>
<comment type="subunit">
    <text evidence="4">Monomer.</text>
</comment>
<keyword evidence="9" id="KW-0378">Hydrolase</keyword>
<dbReference type="SUPFAM" id="SSF53098">
    <property type="entry name" value="Ribonuclease H-like"/>
    <property type="match status" value="1"/>
</dbReference>
<name>A0A017T7Y8_9BACT</name>
<gene>
    <name evidence="13" type="ORF">CAP_3736</name>
</gene>
<evidence type="ECO:0000256" key="4">
    <source>
        <dbReference type="ARBA" id="ARBA00011245"/>
    </source>
</evidence>
<dbReference type="Proteomes" id="UP000019678">
    <property type="component" value="Unassembled WGS sequence"/>
</dbReference>
<reference evidence="13 14" key="1">
    <citation type="submission" date="2013-05" db="EMBL/GenBank/DDBJ databases">
        <title>Genome assembly of Chondromyces apiculatus DSM 436.</title>
        <authorList>
            <person name="Sharma G."/>
            <person name="Khatri I."/>
            <person name="Kaur C."/>
            <person name="Mayilraj S."/>
            <person name="Subramanian S."/>
        </authorList>
    </citation>
    <scope>NUCLEOTIDE SEQUENCE [LARGE SCALE GENOMIC DNA]</scope>
    <source>
        <strain evidence="13 14">DSM 436</strain>
    </source>
</reference>
<proteinExistence type="inferred from homology"/>
<dbReference type="eggNOG" id="COG0328">
    <property type="taxonomic scope" value="Bacteria"/>
</dbReference>
<dbReference type="AlphaFoldDB" id="A0A017T7Y8"/>
<evidence type="ECO:0000259" key="12">
    <source>
        <dbReference type="PROSITE" id="PS50879"/>
    </source>
</evidence>
<accession>A0A017T7Y8</accession>
<evidence type="ECO:0000256" key="10">
    <source>
        <dbReference type="ARBA" id="ARBA00022842"/>
    </source>
</evidence>
<sequence>MRAPFPVGVVPCQGAPVPWVRARLRGQLIYARASETGALQAENGRVEIRYKPNDGRRYEAREGNLEVVPGPPLPDDTCGPADAVRKPEKGAASGEAAVSGASAVGASPAAGTRSRAASGRAAAGPAPIPEGAIVAYADGACSGNPGPAGLGVTMKDGARTIELSEYLGVGTNNIAELTAILRVLQEIQDATRGVVIFTDSQYSIGVLQKGWKAKANVELVAELRNALKARKNTQIRYVPGHAGHAGNERADALAREAVRARKSRRTEQPPTA</sequence>
<comment type="caution">
    <text evidence="13">The sequence shown here is derived from an EMBL/GenBank/DDBJ whole genome shotgun (WGS) entry which is preliminary data.</text>
</comment>
<dbReference type="InterPro" id="IPR022892">
    <property type="entry name" value="RNaseHI"/>
</dbReference>
<dbReference type="PANTHER" id="PTHR10642">
    <property type="entry name" value="RIBONUCLEASE H1"/>
    <property type="match status" value="1"/>
</dbReference>
<dbReference type="STRING" id="1192034.CAP_3736"/>
<evidence type="ECO:0000256" key="6">
    <source>
        <dbReference type="ARBA" id="ARBA00022722"/>
    </source>
</evidence>
<dbReference type="EC" id="3.1.26.4" evidence="5"/>
<dbReference type="PROSITE" id="PS50879">
    <property type="entry name" value="RNASE_H_1"/>
    <property type="match status" value="1"/>
</dbReference>
<feature type="compositionally biased region" description="Low complexity" evidence="11">
    <location>
        <begin position="90"/>
        <end position="109"/>
    </location>
</feature>
<evidence type="ECO:0000313" key="14">
    <source>
        <dbReference type="Proteomes" id="UP000019678"/>
    </source>
</evidence>
<feature type="region of interest" description="Disordered" evidence="11">
    <location>
        <begin position="69"/>
        <end position="109"/>
    </location>
</feature>
<dbReference type="Pfam" id="PF00075">
    <property type="entry name" value="RNase_H"/>
    <property type="match status" value="1"/>
</dbReference>
<keyword evidence="14" id="KW-1185">Reference proteome</keyword>
<evidence type="ECO:0000256" key="7">
    <source>
        <dbReference type="ARBA" id="ARBA00022723"/>
    </source>
</evidence>
<dbReference type="PANTHER" id="PTHR10642:SF26">
    <property type="entry name" value="RIBONUCLEASE H1"/>
    <property type="match status" value="1"/>
</dbReference>
<evidence type="ECO:0000256" key="11">
    <source>
        <dbReference type="SAM" id="MobiDB-lite"/>
    </source>
</evidence>
<dbReference type="GO" id="GO:0046872">
    <property type="term" value="F:metal ion binding"/>
    <property type="evidence" value="ECO:0007669"/>
    <property type="project" value="UniProtKB-KW"/>
</dbReference>
<comment type="catalytic activity">
    <reaction evidence="1">
        <text>Endonucleolytic cleavage to 5'-phosphomonoester.</text>
        <dbReference type="EC" id="3.1.26.4"/>
    </reaction>
</comment>
<keyword evidence="6" id="KW-0540">Nuclease</keyword>
<dbReference type="InterPro" id="IPR050092">
    <property type="entry name" value="RNase_H"/>
</dbReference>
<feature type="domain" description="RNase H type-1" evidence="12">
    <location>
        <begin position="129"/>
        <end position="259"/>
    </location>
</feature>
<keyword evidence="8" id="KW-0255">Endonuclease</keyword>
<evidence type="ECO:0000256" key="3">
    <source>
        <dbReference type="ARBA" id="ARBA00005300"/>
    </source>
</evidence>
<keyword evidence="10" id="KW-0460">Magnesium</keyword>
<comment type="similarity">
    <text evidence="3">Belongs to the RNase H family.</text>
</comment>
<dbReference type="GO" id="GO:0003676">
    <property type="term" value="F:nucleic acid binding"/>
    <property type="evidence" value="ECO:0007669"/>
    <property type="project" value="InterPro"/>
</dbReference>
<organism evidence="13 14">
    <name type="scientific">Chondromyces apiculatus DSM 436</name>
    <dbReference type="NCBI Taxonomy" id="1192034"/>
    <lineage>
        <taxon>Bacteria</taxon>
        <taxon>Pseudomonadati</taxon>
        <taxon>Myxococcota</taxon>
        <taxon>Polyangia</taxon>
        <taxon>Polyangiales</taxon>
        <taxon>Polyangiaceae</taxon>
        <taxon>Chondromyces</taxon>
    </lineage>
</organism>
<evidence type="ECO:0000256" key="5">
    <source>
        <dbReference type="ARBA" id="ARBA00012180"/>
    </source>
</evidence>
<dbReference type="GO" id="GO:0043137">
    <property type="term" value="P:DNA replication, removal of RNA primer"/>
    <property type="evidence" value="ECO:0007669"/>
    <property type="project" value="TreeGrafter"/>
</dbReference>
<dbReference type="EMBL" id="ASRX01000028">
    <property type="protein sequence ID" value="EYF04925.1"/>
    <property type="molecule type" value="Genomic_DNA"/>
</dbReference>
<dbReference type="InterPro" id="IPR002156">
    <property type="entry name" value="RNaseH_domain"/>
</dbReference>
<evidence type="ECO:0000256" key="9">
    <source>
        <dbReference type="ARBA" id="ARBA00022801"/>
    </source>
</evidence>
<evidence type="ECO:0000313" key="13">
    <source>
        <dbReference type="EMBL" id="EYF04925.1"/>
    </source>
</evidence>
<dbReference type="InterPro" id="IPR012337">
    <property type="entry name" value="RNaseH-like_sf"/>
</dbReference>